<dbReference type="Proteomes" id="UP000005237">
    <property type="component" value="Unassembled WGS sequence"/>
</dbReference>
<sequence length="120" mass="13023">MYVFCRHALRSRRVTTVCRSLRLIVRTLFLAACASSAAHAVSQSASHRVKWCLAVYVLSTARAILQSASHRSPVLSRSLCLVSGPLSRRLRLITGTRCLAVCVSLTGHAASQSAPHRPQA</sequence>
<accession>A0A8R1EEP8</accession>
<reference evidence="3" key="1">
    <citation type="submission" date="2010-08" db="EMBL/GenBank/DDBJ databases">
        <authorList>
            <consortium name="Caenorhabditis japonica Sequencing Consortium"/>
            <person name="Wilson R.K."/>
        </authorList>
    </citation>
    <scope>NUCLEOTIDE SEQUENCE [LARGE SCALE GENOMIC DNA]</scope>
    <source>
        <strain evidence="3">DF5081</strain>
    </source>
</reference>
<dbReference type="EnsemblMetazoa" id="CJA34263.1">
    <property type="protein sequence ID" value="CJA34263.1"/>
    <property type="gene ID" value="WBGene00210110"/>
</dbReference>
<reference evidence="2" key="2">
    <citation type="submission" date="2022-06" db="UniProtKB">
        <authorList>
            <consortium name="EnsemblMetazoa"/>
        </authorList>
    </citation>
    <scope>IDENTIFICATION</scope>
    <source>
        <strain evidence="2">DF5081</strain>
    </source>
</reference>
<evidence type="ECO:0000313" key="2">
    <source>
        <dbReference type="EnsemblMetazoa" id="CJA34263.1"/>
    </source>
</evidence>
<keyword evidence="3" id="KW-1185">Reference proteome</keyword>
<feature type="signal peptide" evidence="1">
    <location>
        <begin position="1"/>
        <end position="40"/>
    </location>
</feature>
<dbReference type="AlphaFoldDB" id="A0A8R1EEP8"/>
<organism evidence="2 3">
    <name type="scientific">Caenorhabditis japonica</name>
    <dbReference type="NCBI Taxonomy" id="281687"/>
    <lineage>
        <taxon>Eukaryota</taxon>
        <taxon>Metazoa</taxon>
        <taxon>Ecdysozoa</taxon>
        <taxon>Nematoda</taxon>
        <taxon>Chromadorea</taxon>
        <taxon>Rhabditida</taxon>
        <taxon>Rhabditina</taxon>
        <taxon>Rhabditomorpha</taxon>
        <taxon>Rhabditoidea</taxon>
        <taxon>Rhabditidae</taxon>
        <taxon>Peloderinae</taxon>
        <taxon>Caenorhabditis</taxon>
    </lineage>
</organism>
<protein>
    <submittedName>
        <fullName evidence="2">Uncharacterized protein</fullName>
    </submittedName>
</protein>
<feature type="chain" id="PRO_5035896414" evidence="1">
    <location>
        <begin position="41"/>
        <end position="120"/>
    </location>
</feature>
<proteinExistence type="predicted"/>
<keyword evidence="1" id="KW-0732">Signal</keyword>
<name>A0A8R1EEP8_CAEJA</name>
<evidence type="ECO:0000313" key="3">
    <source>
        <dbReference type="Proteomes" id="UP000005237"/>
    </source>
</evidence>
<evidence type="ECO:0000256" key="1">
    <source>
        <dbReference type="SAM" id="SignalP"/>
    </source>
</evidence>